<comment type="caution">
    <text evidence="2">The sequence shown here is derived from an EMBL/GenBank/DDBJ whole genome shotgun (WGS) entry which is preliminary data.</text>
</comment>
<keyword evidence="3" id="KW-1185">Reference proteome</keyword>
<dbReference type="Proteomes" id="UP001458880">
    <property type="component" value="Unassembled WGS sequence"/>
</dbReference>
<reference evidence="2 3" key="1">
    <citation type="journal article" date="2024" name="BMC Genomics">
        <title>De novo assembly and annotation of Popillia japonica's genome with initial clues to its potential as an invasive pest.</title>
        <authorList>
            <person name="Cucini C."/>
            <person name="Boschi S."/>
            <person name="Funari R."/>
            <person name="Cardaioli E."/>
            <person name="Iannotti N."/>
            <person name="Marturano G."/>
            <person name="Paoli F."/>
            <person name="Bruttini M."/>
            <person name="Carapelli A."/>
            <person name="Frati F."/>
            <person name="Nardi F."/>
        </authorList>
    </citation>
    <scope>NUCLEOTIDE SEQUENCE [LARGE SCALE GENOMIC DNA]</scope>
    <source>
        <strain evidence="2">DMR45628</strain>
    </source>
</reference>
<evidence type="ECO:0000313" key="3">
    <source>
        <dbReference type="Proteomes" id="UP001458880"/>
    </source>
</evidence>
<dbReference type="AlphaFoldDB" id="A0AAW1HX87"/>
<proteinExistence type="predicted"/>
<sequence>MLQSVPILAFDAKTDTTNIGERWRKWLNRVENYLVAANITGDERKTATLLHLIGEDAHDIYLSLPDPTEPHTTSRKRKENHTPTQHICEKPGHFAKVCMSSSKPKGKGSKSKAVNANTQYVHLSDSSSRSSTTFRLHVYRSQEIPGVEVKETVKC</sequence>
<gene>
    <name evidence="2" type="ORF">QE152_g38426</name>
</gene>
<feature type="region of interest" description="Disordered" evidence="1">
    <location>
        <begin position="65"/>
        <end position="87"/>
    </location>
</feature>
<evidence type="ECO:0000256" key="1">
    <source>
        <dbReference type="SAM" id="MobiDB-lite"/>
    </source>
</evidence>
<dbReference type="EMBL" id="JASPKY010000828">
    <property type="protein sequence ID" value="KAK9681294.1"/>
    <property type="molecule type" value="Genomic_DNA"/>
</dbReference>
<evidence type="ECO:0000313" key="2">
    <source>
        <dbReference type="EMBL" id="KAK9681294.1"/>
    </source>
</evidence>
<name>A0AAW1HX87_POPJA</name>
<accession>A0AAW1HX87</accession>
<organism evidence="2 3">
    <name type="scientific">Popillia japonica</name>
    <name type="common">Japanese beetle</name>
    <dbReference type="NCBI Taxonomy" id="7064"/>
    <lineage>
        <taxon>Eukaryota</taxon>
        <taxon>Metazoa</taxon>
        <taxon>Ecdysozoa</taxon>
        <taxon>Arthropoda</taxon>
        <taxon>Hexapoda</taxon>
        <taxon>Insecta</taxon>
        <taxon>Pterygota</taxon>
        <taxon>Neoptera</taxon>
        <taxon>Endopterygota</taxon>
        <taxon>Coleoptera</taxon>
        <taxon>Polyphaga</taxon>
        <taxon>Scarabaeiformia</taxon>
        <taxon>Scarabaeidae</taxon>
        <taxon>Rutelinae</taxon>
        <taxon>Popillia</taxon>
    </lineage>
</organism>
<protein>
    <submittedName>
        <fullName evidence="2">Uncharacterized protein</fullName>
    </submittedName>
</protein>